<comment type="caution">
    <text evidence="1">The sequence shown here is derived from an EMBL/GenBank/DDBJ whole genome shotgun (WGS) entry which is preliminary data.</text>
</comment>
<evidence type="ECO:0000313" key="1">
    <source>
        <dbReference type="EMBL" id="PWK28848.1"/>
    </source>
</evidence>
<dbReference type="Proteomes" id="UP000245489">
    <property type="component" value="Unassembled WGS sequence"/>
</dbReference>
<dbReference type="EMBL" id="QGGO01000002">
    <property type="protein sequence ID" value="PWK28848.1"/>
    <property type="molecule type" value="Genomic_DNA"/>
</dbReference>
<protein>
    <submittedName>
        <fullName evidence="1">Uncharacterized protein</fullName>
    </submittedName>
</protein>
<dbReference type="AlphaFoldDB" id="A0A316EGM1"/>
<keyword evidence="2" id="KW-1185">Reference proteome</keyword>
<accession>A0A316EGM1</accession>
<proteinExistence type="predicted"/>
<evidence type="ECO:0000313" key="2">
    <source>
        <dbReference type="Proteomes" id="UP000245489"/>
    </source>
</evidence>
<sequence length="103" mass="11715">MTFTLCYRIDYEVITRSINFALLLNNIIYLTTKSPPMKNTPIILTPESVEALVANIAEELLKGHNTYKSETAALKKKIKIGMMRTLSYQELSKKQYENVATIA</sequence>
<organism evidence="1 2">
    <name type="scientific">Arcicella aurantiaca</name>
    <dbReference type="NCBI Taxonomy" id="591202"/>
    <lineage>
        <taxon>Bacteria</taxon>
        <taxon>Pseudomonadati</taxon>
        <taxon>Bacteroidota</taxon>
        <taxon>Cytophagia</taxon>
        <taxon>Cytophagales</taxon>
        <taxon>Flectobacillaceae</taxon>
        <taxon>Arcicella</taxon>
    </lineage>
</organism>
<name>A0A316EGM1_9BACT</name>
<dbReference type="RefSeq" id="WP_109741190.1">
    <property type="nucleotide sequence ID" value="NZ_QGGO01000002.1"/>
</dbReference>
<gene>
    <name evidence="1" type="ORF">LV89_00401</name>
</gene>
<reference evidence="1 2" key="1">
    <citation type="submission" date="2018-05" db="EMBL/GenBank/DDBJ databases">
        <title>Genomic Encyclopedia of Archaeal and Bacterial Type Strains, Phase II (KMG-II): from individual species to whole genera.</title>
        <authorList>
            <person name="Goeker M."/>
        </authorList>
    </citation>
    <scope>NUCLEOTIDE SEQUENCE [LARGE SCALE GENOMIC DNA]</scope>
    <source>
        <strain evidence="1 2">DSM 22214</strain>
    </source>
</reference>